<gene>
    <name evidence="1" type="ORF">DPMN_191787</name>
</gene>
<organism evidence="1 2">
    <name type="scientific">Dreissena polymorpha</name>
    <name type="common">Zebra mussel</name>
    <name type="synonym">Mytilus polymorpha</name>
    <dbReference type="NCBI Taxonomy" id="45954"/>
    <lineage>
        <taxon>Eukaryota</taxon>
        <taxon>Metazoa</taxon>
        <taxon>Spiralia</taxon>
        <taxon>Lophotrochozoa</taxon>
        <taxon>Mollusca</taxon>
        <taxon>Bivalvia</taxon>
        <taxon>Autobranchia</taxon>
        <taxon>Heteroconchia</taxon>
        <taxon>Euheterodonta</taxon>
        <taxon>Imparidentia</taxon>
        <taxon>Neoheterodontei</taxon>
        <taxon>Myida</taxon>
        <taxon>Dreissenoidea</taxon>
        <taxon>Dreissenidae</taxon>
        <taxon>Dreissena</taxon>
    </lineage>
</organism>
<name>A0A9D4BCU4_DREPO</name>
<proteinExistence type="predicted"/>
<evidence type="ECO:0000313" key="1">
    <source>
        <dbReference type="EMBL" id="KAH3690040.1"/>
    </source>
</evidence>
<keyword evidence="2" id="KW-1185">Reference proteome</keyword>
<evidence type="ECO:0000313" key="2">
    <source>
        <dbReference type="Proteomes" id="UP000828390"/>
    </source>
</evidence>
<reference evidence="1" key="1">
    <citation type="journal article" date="2019" name="bioRxiv">
        <title>The Genome of the Zebra Mussel, Dreissena polymorpha: A Resource for Invasive Species Research.</title>
        <authorList>
            <person name="McCartney M.A."/>
            <person name="Auch B."/>
            <person name="Kono T."/>
            <person name="Mallez S."/>
            <person name="Zhang Y."/>
            <person name="Obille A."/>
            <person name="Becker A."/>
            <person name="Abrahante J.E."/>
            <person name="Garbe J."/>
            <person name="Badalamenti J.P."/>
            <person name="Herman A."/>
            <person name="Mangelson H."/>
            <person name="Liachko I."/>
            <person name="Sullivan S."/>
            <person name="Sone E.D."/>
            <person name="Koren S."/>
            <person name="Silverstein K.A.T."/>
            <person name="Beckman K.B."/>
            <person name="Gohl D.M."/>
        </authorList>
    </citation>
    <scope>NUCLEOTIDE SEQUENCE</scope>
    <source>
        <strain evidence="1">Duluth1</strain>
        <tissue evidence="1">Whole animal</tissue>
    </source>
</reference>
<accession>A0A9D4BCU4</accession>
<sequence length="56" mass="6252">MCYRLTRESRGKCSIRYPSGNQSVVTGTRREAILTENRLDCWLGGNAGSCRLASTR</sequence>
<comment type="caution">
    <text evidence="1">The sequence shown here is derived from an EMBL/GenBank/DDBJ whole genome shotgun (WGS) entry which is preliminary data.</text>
</comment>
<protein>
    <submittedName>
        <fullName evidence="1">Uncharacterized protein</fullName>
    </submittedName>
</protein>
<reference evidence="1" key="2">
    <citation type="submission" date="2020-11" db="EMBL/GenBank/DDBJ databases">
        <authorList>
            <person name="McCartney M.A."/>
            <person name="Auch B."/>
            <person name="Kono T."/>
            <person name="Mallez S."/>
            <person name="Becker A."/>
            <person name="Gohl D.M."/>
            <person name="Silverstein K.A.T."/>
            <person name="Koren S."/>
            <person name="Bechman K.B."/>
            <person name="Herman A."/>
            <person name="Abrahante J.E."/>
            <person name="Garbe J."/>
        </authorList>
    </citation>
    <scope>NUCLEOTIDE SEQUENCE</scope>
    <source>
        <strain evidence="1">Duluth1</strain>
        <tissue evidence="1">Whole animal</tissue>
    </source>
</reference>
<dbReference type="Proteomes" id="UP000828390">
    <property type="component" value="Unassembled WGS sequence"/>
</dbReference>
<dbReference type="EMBL" id="JAIWYP010000082">
    <property type="protein sequence ID" value="KAH3690040.1"/>
    <property type="molecule type" value="Genomic_DNA"/>
</dbReference>
<dbReference type="AlphaFoldDB" id="A0A9D4BCU4"/>